<keyword evidence="3" id="KW-0678">Repressor</keyword>
<dbReference type="Pfam" id="PF04316">
    <property type="entry name" value="FlgM"/>
    <property type="match status" value="1"/>
</dbReference>
<sequence>MQINPQLRATHAQTTATRPAQAKSAQGTPAAVSAASAQTPEGARLARAREALREAPEVDLERVEAVRAAIARGEVRFDAERLAGLIEQFHGVRT</sequence>
<comment type="function">
    <text evidence="7">Responsible for the coupling of flagellin expression to flagellar assembly by preventing expression of the flagellin genes when a component of the middle class of proteins is defective. It negatively regulates flagellar genes by inhibiting the activity of FliA by directly binding to FliA.</text>
</comment>
<proteinExistence type="inferred from homology"/>
<evidence type="ECO:0000256" key="8">
    <source>
        <dbReference type="ARBA" id="ARBA00030117"/>
    </source>
</evidence>
<evidence type="ECO:0000256" key="6">
    <source>
        <dbReference type="ARBA" id="ARBA00023163"/>
    </source>
</evidence>
<dbReference type="NCBIfam" id="TIGR03824">
    <property type="entry name" value="FlgM_jcvi"/>
    <property type="match status" value="1"/>
</dbReference>
<evidence type="ECO:0000259" key="10">
    <source>
        <dbReference type="Pfam" id="PF04316"/>
    </source>
</evidence>
<gene>
    <name evidence="11" type="primary">flgM</name>
    <name evidence="11" type="ORF">GZH52_08215</name>
</gene>
<dbReference type="SUPFAM" id="SSF101498">
    <property type="entry name" value="Anti-sigma factor FlgM"/>
    <property type="match status" value="1"/>
</dbReference>
<accession>A0A6B2KS75</accession>
<dbReference type="InterPro" id="IPR007412">
    <property type="entry name" value="FlgM"/>
</dbReference>
<comment type="caution">
    <text evidence="11">The sequence shown here is derived from an EMBL/GenBank/DDBJ whole genome shotgun (WGS) entry which is preliminary data.</text>
</comment>
<protein>
    <recommendedName>
        <fullName evidence="2">Negative regulator of flagellin synthesis</fullName>
    </recommendedName>
    <alternativeName>
        <fullName evidence="8">Anti-sigma-28 factor</fullName>
    </alternativeName>
</protein>
<keyword evidence="6" id="KW-0804">Transcription</keyword>
<dbReference type="Proteomes" id="UP000482578">
    <property type="component" value="Unassembled WGS sequence"/>
</dbReference>
<dbReference type="InterPro" id="IPR031316">
    <property type="entry name" value="FlgM_C"/>
</dbReference>
<dbReference type="AlphaFoldDB" id="A0A6B2KS75"/>
<dbReference type="RefSeq" id="WP_163316004.1">
    <property type="nucleotide sequence ID" value="NZ_JAAGAA010000006.1"/>
</dbReference>
<keyword evidence="11" id="KW-0966">Cell projection</keyword>
<evidence type="ECO:0000256" key="3">
    <source>
        <dbReference type="ARBA" id="ARBA00022491"/>
    </source>
</evidence>
<reference evidence="11 12" key="1">
    <citation type="submission" date="2020-02" db="EMBL/GenBank/DDBJ databases">
        <authorList>
            <person name="Yang Z."/>
        </authorList>
    </citation>
    <scope>NUCLEOTIDE SEQUENCE [LARGE SCALE GENOMIC DNA]</scope>
    <source>
        <strain evidence="11 12">HX-7-9</strain>
    </source>
</reference>
<evidence type="ECO:0000256" key="9">
    <source>
        <dbReference type="SAM" id="MobiDB-lite"/>
    </source>
</evidence>
<keyword evidence="11" id="KW-0969">Cilium</keyword>
<comment type="similarity">
    <text evidence="1">Belongs to the FlgM family.</text>
</comment>
<dbReference type="GO" id="GO:0045892">
    <property type="term" value="P:negative regulation of DNA-templated transcription"/>
    <property type="evidence" value="ECO:0007669"/>
    <property type="project" value="InterPro"/>
</dbReference>
<organism evidence="11 12">
    <name type="scientific">Crenobacter caeni</name>
    <dbReference type="NCBI Taxonomy" id="2705474"/>
    <lineage>
        <taxon>Bacteria</taxon>
        <taxon>Pseudomonadati</taxon>
        <taxon>Pseudomonadota</taxon>
        <taxon>Betaproteobacteria</taxon>
        <taxon>Neisseriales</taxon>
        <taxon>Neisseriaceae</taxon>
        <taxon>Crenobacter</taxon>
    </lineage>
</organism>
<feature type="region of interest" description="Disordered" evidence="9">
    <location>
        <begin position="1"/>
        <end position="46"/>
    </location>
</feature>
<evidence type="ECO:0000256" key="5">
    <source>
        <dbReference type="ARBA" id="ARBA00023015"/>
    </source>
</evidence>
<keyword evidence="4" id="KW-1005">Bacterial flagellum biogenesis</keyword>
<evidence type="ECO:0000256" key="1">
    <source>
        <dbReference type="ARBA" id="ARBA00005322"/>
    </source>
</evidence>
<feature type="domain" description="Anti-sigma-28 factor FlgM C-terminal" evidence="10">
    <location>
        <begin position="40"/>
        <end position="83"/>
    </location>
</feature>
<dbReference type="GO" id="GO:0044781">
    <property type="term" value="P:bacterial-type flagellum organization"/>
    <property type="evidence" value="ECO:0007669"/>
    <property type="project" value="UniProtKB-KW"/>
</dbReference>
<evidence type="ECO:0000256" key="7">
    <source>
        <dbReference type="ARBA" id="ARBA00024739"/>
    </source>
</evidence>
<feature type="compositionally biased region" description="Polar residues" evidence="9">
    <location>
        <begin position="1"/>
        <end position="27"/>
    </location>
</feature>
<evidence type="ECO:0000313" key="12">
    <source>
        <dbReference type="Proteomes" id="UP000482578"/>
    </source>
</evidence>
<evidence type="ECO:0000256" key="2">
    <source>
        <dbReference type="ARBA" id="ARBA00017823"/>
    </source>
</evidence>
<evidence type="ECO:0000313" key="11">
    <source>
        <dbReference type="EMBL" id="NDV12787.1"/>
    </source>
</evidence>
<keyword evidence="11" id="KW-0282">Flagellum</keyword>
<evidence type="ECO:0000256" key="4">
    <source>
        <dbReference type="ARBA" id="ARBA00022795"/>
    </source>
</evidence>
<dbReference type="EMBL" id="JAAGAA010000006">
    <property type="protein sequence ID" value="NDV12787.1"/>
    <property type="molecule type" value="Genomic_DNA"/>
</dbReference>
<keyword evidence="12" id="KW-1185">Reference proteome</keyword>
<keyword evidence="5" id="KW-0805">Transcription regulation</keyword>
<dbReference type="InterPro" id="IPR035890">
    <property type="entry name" value="Anti-sigma-28_factor_FlgM_sf"/>
</dbReference>
<name>A0A6B2KS75_9NEIS</name>